<dbReference type="InterPro" id="IPR000425">
    <property type="entry name" value="MIP"/>
</dbReference>
<gene>
    <name evidence="10" type="primary">Eglp3</name>
</gene>
<evidence type="ECO:0000256" key="7">
    <source>
        <dbReference type="RuleBase" id="RU000477"/>
    </source>
</evidence>
<feature type="transmembrane region" description="Helical" evidence="8">
    <location>
        <begin position="188"/>
        <end position="209"/>
    </location>
</feature>
<dbReference type="Gene3D" id="1.20.1080.10">
    <property type="entry name" value="Glycerol uptake facilitator protein"/>
    <property type="match status" value="1"/>
</dbReference>
<evidence type="ECO:0000256" key="1">
    <source>
        <dbReference type="ARBA" id="ARBA00004141"/>
    </source>
</evidence>
<reference evidence="9" key="1">
    <citation type="submission" date="2025-05" db="UniProtKB">
        <authorList>
            <consortium name="RefSeq"/>
        </authorList>
    </citation>
    <scope>NUCLEOTIDE SEQUENCE [LARGE SCALE GENOMIC DNA]</scope>
    <source>
        <strain evidence="9">14028-0561.14</strain>
    </source>
</reference>
<evidence type="ECO:0000256" key="8">
    <source>
        <dbReference type="SAM" id="Phobius"/>
    </source>
</evidence>
<dbReference type="Proteomes" id="UP001652661">
    <property type="component" value="Chromosome 2R"/>
</dbReference>
<keyword evidence="4 7" id="KW-0812">Transmembrane</keyword>
<feature type="transmembrane region" description="Helical" evidence="8">
    <location>
        <begin position="229"/>
        <end position="249"/>
    </location>
</feature>
<comment type="subcellular location">
    <subcellularLocation>
        <location evidence="1">Membrane</location>
        <topology evidence="1">Multi-pass membrane protein</topology>
    </subcellularLocation>
</comment>
<dbReference type="PANTHER" id="PTHR19139">
    <property type="entry name" value="AQUAPORIN TRANSPORTER"/>
    <property type="match status" value="1"/>
</dbReference>
<comment type="similarity">
    <text evidence="2 7">Belongs to the MIP/aquaporin (TC 1.A.8) family.</text>
</comment>
<organism evidence="9 10">
    <name type="scientific">Drosophila kikkawai</name>
    <name type="common">Fruit fly</name>
    <dbReference type="NCBI Taxonomy" id="30033"/>
    <lineage>
        <taxon>Eukaryota</taxon>
        <taxon>Metazoa</taxon>
        <taxon>Ecdysozoa</taxon>
        <taxon>Arthropoda</taxon>
        <taxon>Hexapoda</taxon>
        <taxon>Insecta</taxon>
        <taxon>Pterygota</taxon>
        <taxon>Neoptera</taxon>
        <taxon>Endopterygota</taxon>
        <taxon>Diptera</taxon>
        <taxon>Brachycera</taxon>
        <taxon>Muscomorpha</taxon>
        <taxon>Ephydroidea</taxon>
        <taxon>Drosophilidae</taxon>
        <taxon>Drosophila</taxon>
        <taxon>Sophophora</taxon>
    </lineage>
</organism>
<dbReference type="InterPro" id="IPR023271">
    <property type="entry name" value="Aquaporin-like"/>
</dbReference>
<dbReference type="RefSeq" id="XP_017024776.1">
    <property type="nucleotide sequence ID" value="XM_017169287.2"/>
</dbReference>
<keyword evidence="6 8" id="KW-0472">Membrane</keyword>
<feature type="transmembrane region" description="Helical" evidence="8">
    <location>
        <begin position="69"/>
        <end position="100"/>
    </location>
</feature>
<proteinExistence type="inferred from homology"/>
<accession>A0A6P4IPM9</accession>
<keyword evidence="5 8" id="KW-1133">Transmembrane helix</keyword>
<reference evidence="10" key="2">
    <citation type="submission" date="2025-08" db="UniProtKB">
        <authorList>
            <consortium name="RefSeq"/>
        </authorList>
    </citation>
    <scope>IDENTIFICATION</scope>
    <source>
        <strain evidence="10">14028-0561.14</strain>
        <tissue evidence="10">Whole fly</tissue>
    </source>
</reference>
<evidence type="ECO:0000256" key="5">
    <source>
        <dbReference type="ARBA" id="ARBA00022989"/>
    </source>
</evidence>
<dbReference type="PANTHER" id="PTHR19139:SF270">
    <property type="entry name" value="ENTOMOGLYCEROPORIN 1-RELATED"/>
    <property type="match status" value="1"/>
</dbReference>
<dbReference type="InterPro" id="IPR022357">
    <property type="entry name" value="MIP_CS"/>
</dbReference>
<evidence type="ECO:0000256" key="3">
    <source>
        <dbReference type="ARBA" id="ARBA00022448"/>
    </source>
</evidence>
<dbReference type="InterPro" id="IPR034294">
    <property type="entry name" value="Aquaporin_transptr"/>
</dbReference>
<name>A0A6P4IPM9_DROKI</name>
<dbReference type="GO" id="GO:0005886">
    <property type="term" value="C:plasma membrane"/>
    <property type="evidence" value="ECO:0007669"/>
    <property type="project" value="TreeGrafter"/>
</dbReference>
<dbReference type="PROSITE" id="PS00221">
    <property type="entry name" value="MIP"/>
    <property type="match status" value="1"/>
</dbReference>
<protein>
    <submittedName>
        <fullName evidence="10">Aquaporin AQPcic</fullName>
    </submittedName>
</protein>
<keyword evidence="3 7" id="KW-0813">Transport</keyword>
<dbReference type="SUPFAM" id="SSF81338">
    <property type="entry name" value="Aquaporin-like"/>
    <property type="match status" value="1"/>
</dbReference>
<dbReference type="AlphaFoldDB" id="A0A6P4IPM9"/>
<evidence type="ECO:0000256" key="4">
    <source>
        <dbReference type="ARBA" id="ARBA00022692"/>
    </source>
</evidence>
<dbReference type="OrthoDB" id="3222at2759"/>
<evidence type="ECO:0000256" key="6">
    <source>
        <dbReference type="ARBA" id="ARBA00023136"/>
    </source>
</evidence>
<feature type="transmembrane region" description="Helical" evidence="8">
    <location>
        <begin position="158"/>
        <end position="176"/>
    </location>
</feature>
<dbReference type="GO" id="GO:0015267">
    <property type="term" value="F:channel activity"/>
    <property type="evidence" value="ECO:0007669"/>
    <property type="project" value="InterPro"/>
</dbReference>
<evidence type="ECO:0000313" key="10">
    <source>
        <dbReference type="RefSeq" id="XP_017024776.1"/>
    </source>
</evidence>
<feature type="transmembrane region" description="Helical" evidence="8">
    <location>
        <begin position="107"/>
        <end position="129"/>
    </location>
</feature>
<feature type="transmembrane region" description="Helical" evidence="8">
    <location>
        <begin position="29"/>
        <end position="57"/>
    </location>
</feature>
<evidence type="ECO:0000256" key="2">
    <source>
        <dbReference type="ARBA" id="ARBA00006175"/>
    </source>
</evidence>
<evidence type="ECO:0000313" key="9">
    <source>
        <dbReference type="Proteomes" id="UP001652661"/>
    </source>
</evidence>
<dbReference type="PRINTS" id="PR00783">
    <property type="entry name" value="MINTRINSICP"/>
</dbReference>
<sequence>MSQQKQKSQESKFGSNSPSRWRVQESHRVAIASFFGELVATAMFVFVACMGCVQTPFFGNSHFRSGLTFGLAILIAIQCFGSVSGAHLNPAITLAAWIYGVIGWLKAIAYLIAQAAGALIGYGLLVAVLPQDAIKGVDNPAGACVTVLAPEISELQGVFIEFLITCCLVMVACSVWDPRNKRFQDSVAVKFGLTVSCLILTAGLFTGASMNPTRSLGPAVWNNSWAAHWVYWVGPLVAGAVTSVVYRICFKGDEEIDLRNSNAQIRMIGEVVVQ</sequence>
<dbReference type="Pfam" id="PF00230">
    <property type="entry name" value="MIP"/>
    <property type="match status" value="1"/>
</dbReference>
<keyword evidence="9" id="KW-1185">Reference proteome</keyword>
<dbReference type="FunFam" id="1.20.1080.10:FF:000020">
    <property type="entry name" value="Entomoglyceroporin 4, isoform A"/>
    <property type="match status" value="1"/>
</dbReference>